<dbReference type="PANTHER" id="PTHR10612">
    <property type="entry name" value="APOLIPOPROTEIN D"/>
    <property type="match status" value="1"/>
</dbReference>
<keyword evidence="6 11" id="KW-0732">Signal</keyword>
<dbReference type="GO" id="GO:0005576">
    <property type="term" value="C:extracellular region"/>
    <property type="evidence" value="ECO:0007669"/>
    <property type="project" value="UniProtKB-SubCell"/>
</dbReference>
<keyword evidence="10" id="KW-0873">Pyrrolidone carboxylic acid</keyword>
<keyword evidence="7" id="KW-0446">Lipid-binding</keyword>
<evidence type="ECO:0000256" key="7">
    <source>
        <dbReference type="ARBA" id="ARBA00023121"/>
    </source>
</evidence>
<dbReference type="GO" id="GO:0005737">
    <property type="term" value="C:cytoplasm"/>
    <property type="evidence" value="ECO:0007669"/>
    <property type="project" value="TreeGrafter"/>
</dbReference>
<feature type="domain" description="Lipocalin/cytosolic fatty-acid binding" evidence="12">
    <location>
        <begin position="43"/>
        <end position="179"/>
    </location>
</feature>
<organism evidence="13 14">
    <name type="scientific">Cloeon dipterum</name>
    <dbReference type="NCBI Taxonomy" id="197152"/>
    <lineage>
        <taxon>Eukaryota</taxon>
        <taxon>Metazoa</taxon>
        <taxon>Ecdysozoa</taxon>
        <taxon>Arthropoda</taxon>
        <taxon>Hexapoda</taxon>
        <taxon>Insecta</taxon>
        <taxon>Pterygota</taxon>
        <taxon>Palaeoptera</taxon>
        <taxon>Ephemeroptera</taxon>
        <taxon>Pisciforma</taxon>
        <taxon>Baetidae</taxon>
        <taxon>Cloeon</taxon>
    </lineage>
</organism>
<dbReference type="InterPro" id="IPR022271">
    <property type="entry name" value="Lipocalin_ApoD"/>
</dbReference>
<dbReference type="EMBL" id="CADEPI010000131">
    <property type="protein sequence ID" value="CAB3376721.1"/>
    <property type="molecule type" value="Genomic_DNA"/>
</dbReference>
<dbReference type="CDD" id="cd19437">
    <property type="entry name" value="lipocalin_apoD-like"/>
    <property type="match status" value="1"/>
</dbReference>
<dbReference type="GO" id="GO:0042246">
    <property type="term" value="P:tissue regeneration"/>
    <property type="evidence" value="ECO:0007669"/>
    <property type="project" value="InterPro"/>
</dbReference>
<evidence type="ECO:0000256" key="11">
    <source>
        <dbReference type="PIRNR" id="PIRNR036893"/>
    </source>
</evidence>
<dbReference type="Proteomes" id="UP000494165">
    <property type="component" value="Unassembled WGS sequence"/>
</dbReference>
<protein>
    <recommendedName>
        <fullName evidence="3">Apolipoprotein D</fullName>
    </recommendedName>
</protein>
<dbReference type="PANTHER" id="PTHR10612:SF34">
    <property type="entry name" value="APOLIPOPROTEIN D"/>
    <property type="match status" value="1"/>
</dbReference>
<dbReference type="GO" id="GO:0006869">
    <property type="term" value="P:lipid transport"/>
    <property type="evidence" value="ECO:0007669"/>
    <property type="project" value="InterPro"/>
</dbReference>
<dbReference type="PRINTS" id="PR01219">
    <property type="entry name" value="APOLIPOPROTD"/>
</dbReference>
<evidence type="ECO:0000259" key="12">
    <source>
        <dbReference type="Pfam" id="PF08212"/>
    </source>
</evidence>
<evidence type="ECO:0000256" key="10">
    <source>
        <dbReference type="ARBA" id="ARBA00023283"/>
    </source>
</evidence>
<proteinExistence type="inferred from homology"/>
<feature type="chain" id="PRO_5035981250" description="Apolipoprotein D" evidence="11">
    <location>
        <begin position="22"/>
        <end position="189"/>
    </location>
</feature>
<evidence type="ECO:0000256" key="4">
    <source>
        <dbReference type="ARBA" id="ARBA00022448"/>
    </source>
</evidence>
<dbReference type="InterPro" id="IPR000566">
    <property type="entry name" value="Lipocln_cytosolic_FA-bd_dom"/>
</dbReference>
<evidence type="ECO:0000256" key="1">
    <source>
        <dbReference type="ARBA" id="ARBA00004613"/>
    </source>
</evidence>
<feature type="signal peptide" evidence="11">
    <location>
        <begin position="1"/>
        <end position="21"/>
    </location>
</feature>
<dbReference type="InterPro" id="IPR002969">
    <property type="entry name" value="ApolipopD"/>
</dbReference>
<comment type="similarity">
    <text evidence="2 11">Belongs to the calycin superfamily. Lipocalin family.</text>
</comment>
<evidence type="ECO:0000256" key="9">
    <source>
        <dbReference type="ARBA" id="ARBA00023180"/>
    </source>
</evidence>
<dbReference type="FunFam" id="2.40.128.20:FF:000003">
    <property type="entry name" value="Apolipoprotein D"/>
    <property type="match status" value="1"/>
</dbReference>
<dbReference type="Pfam" id="PF08212">
    <property type="entry name" value="Lipocalin_2"/>
    <property type="match status" value="1"/>
</dbReference>
<keyword evidence="5" id="KW-0964">Secreted</keyword>
<dbReference type="SUPFAM" id="SSF50814">
    <property type="entry name" value="Lipocalins"/>
    <property type="match status" value="1"/>
</dbReference>
<dbReference type="PIRSF" id="PIRSF036893">
    <property type="entry name" value="Lipocalin_ApoD"/>
    <property type="match status" value="1"/>
</dbReference>
<evidence type="ECO:0000313" key="13">
    <source>
        <dbReference type="EMBL" id="CAB3376721.1"/>
    </source>
</evidence>
<dbReference type="Gene3D" id="2.40.128.20">
    <property type="match status" value="1"/>
</dbReference>
<accession>A0A8S1DA94</accession>
<reference evidence="13 14" key="1">
    <citation type="submission" date="2020-04" db="EMBL/GenBank/DDBJ databases">
        <authorList>
            <person name="Alioto T."/>
            <person name="Alioto T."/>
            <person name="Gomez Garrido J."/>
        </authorList>
    </citation>
    <scope>NUCLEOTIDE SEQUENCE [LARGE SCALE GENOMIC DNA]</scope>
</reference>
<dbReference type="InterPro" id="IPR012674">
    <property type="entry name" value="Calycin"/>
</dbReference>
<dbReference type="OrthoDB" id="565904at2759"/>
<name>A0A8S1DA94_9INSE</name>
<keyword evidence="14" id="KW-1185">Reference proteome</keyword>
<evidence type="ECO:0000256" key="3">
    <source>
        <dbReference type="ARBA" id="ARBA00019890"/>
    </source>
</evidence>
<evidence type="ECO:0000256" key="8">
    <source>
        <dbReference type="ARBA" id="ARBA00023157"/>
    </source>
</evidence>
<gene>
    <name evidence="13" type="ORF">CLODIP_2_CD05093</name>
</gene>
<evidence type="ECO:0000256" key="5">
    <source>
        <dbReference type="ARBA" id="ARBA00022525"/>
    </source>
</evidence>
<evidence type="ECO:0000313" key="14">
    <source>
        <dbReference type="Proteomes" id="UP000494165"/>
    </source>
</evidence>
<keyword evidence="8" id="KW-1015">Disulfide bond</keyword>
<comment type="caution">
    <text evidence="13">The sequence shown here is derived from an EMBL/GenBank/DDBJ whole genome shotgun (WGS) entry which is preliminary data.</text>
</comment>
<keyword evidence="4" id="KW-0813">Transport</keyword>
<comment type="subcellular location">
    <subcellularLocation>
        <location evidence="1">Secreted</location>
    </subcellularLocation>
</comment>
<dbReference type="GO" id="GO:0007420">
    <property type="term" value="P:brain development"/>
    <property type="evidence" value="ECO:0007669"/>
    <property type="project" value="InterPro"/>
</dbReference>
<dbReference type="GO" id="GO:0000302">
    <property type="term" value="P:response to reactive oxygen species"/>
    <property type="evidence" value="ECO:0007669"/>
    <property type="project" value="TreeGrafter"/>
</dbReference>
<evidence type="ECO:0000256" key="6">
    <source>
        <dbReference type="ARBA" id="ARBA00022729"/>
    </source>
</evidence>
<dbReference type="GO" id="GO:0008289">
    <property type="term" value="F:lipid binding"/>
    <property type="evidence" value="ECO:0007669"/>
    <property type="project" value="UniProtKB-KW"/>
</dbReference>
<evidence type="ECO:0000256" key="2">
    <source>
        <dbReference type="ARBA" id="ARBA00006889"/>
    </source>
</evidence>
<sequence>MRSSALFILVVLATVASQASAQRLSFGRCPKVKIMPNFQPQLYLGNWYEYKKYFAIFQLGGTCTVANYADNGHGVIGVVNKQYNPLLSRYNTIVGTATQKGEHGEAKLGVKFPSAGNIESPYWILDTDYVSYSVVFTCNDFGLFNYQFAWVLTREPFPSDGTIRAADYVLKANGVSLEPFSKTSHKNCP</sequence>
<dbReference type="GO" id="GO:0006629">
    <property type="term" value="P:lipid metabolic process"/>
    <property type="evidence" value="ECO:0007669"/>
    <property type="project" value="TreeGrafter"/>
</dbReference>
<dbReference type="AlphaFoldDB" id="A0A8S1DA94"/>
<keyword evidence="9" id="KW-0325">Glycoprotein</keyword>